<feature type="compositionally biased region" description="Acidic residues" evidence="8">
    <location>
        <begin position="312"/>
        <end position="353"/>
    </location>
</feature>
<evidence type="ECO:0000256" key="1">
    <source>
        <dbReference type="ARBA" id="ARBA00004604"/>
    </source>
</evidence>
<dbReference type="GO" id="GO:0032040">
    <property type="term" value="C:small-subunit processome"/>
    <property type="evidence" value="ECO:0007669"/>
    <property type="project" value="TreeGrafter"/>
</dbReference>
<feature type="compositionally biased region" description="Low complexity" evidence="8">
    <location>
        <begin position="662"/>
        <end position="675"/>
    </location>
</feature>
<feature type="compositionally biased region" description="Acidic residues" evidence="8">
    <location>
        <begin position="219"/>
        <end position="231"/>
    </location>
</feature>
<keyword evidence="2 7" id="KW-0690">Ribosome biogenesis</keyword>
<sequence length="725" mass="80466">MISEVIDKVLQEVKSIDKLCAPSQEAADDLSLILKNLYDSSVQISRKKVGPLDKLAVAGLDDETIWEEIQTRNKPLLRYLTKLVTRLKKKVQAAELLEISSEEDEEMDVDTTDFVEIGDGEGEDENGSVDEEEEEEDEENDSEGAFDSEDDEGDFDETRDDFVGSESEQEDAESEGDELVGDSEDDMEAWLDREDELEMNRAAREERRSKKADKKQTADSDDEEEPEEADEMAFVQQHMYEDDGGGDDSDGDEAGNADYKFSDFFVADKTERRAKARAAGKVVKCKEEATLKFASKKKPASKKSKQQQSHSDDDDEEGSEDEGSFGDDSNGEEEDEGEDWEEEEEEEEEDEEKESAPAASAKSSGKVTATQQRNQALSSQIASLEEELMSAKPWELRGEVKAADRPENSFLELHADIERTSKPAPVVTQAFTSSMEEMIKRRVKEGNFSDVLPPKETKVTMGDEGTGEQDLSQEKNKQGLGEVYAEEFLAKSLNAQPEAVSKRLEQARLEAQEIFHKISRELDALSHFHYTPRPVVPDSKIRTLQTSASALSSLQLEDVTPLTSAQASTSQLAPEQVFEKKHGKQASLMAEEEMTSDDRKRARRASKASNKAKKARVEDEKMLTGAKEGPGSAREKLREENKVIDEELKRDSRVLLTTPGPAGSSSNKKAKTASAQDTTAYSKSSSFFSRLQQETSDQIKKKASGKPGKSPVTNPFALSANSVKL</sequence>
<feature type="compositionally biased region" description="Polar residues" evidence="8">
    <location>
        <begin position="676"/>
        <end position="696"/>
    </location>
</feature>
<keyword evidence="5 7" id="KW-0687">Ribonucleoprotein</keyword>
<dbReference type="InterPro" id="IPR012173">
    <property type="entry name" value="Mpp10"/>
</dbReference>
<feature type="compositionally biased region" description="Basic residues" evidence="8">
    <location>
        <begin position="294"/>
        <end position="305"/>
    </location>
</feature>
<evidence type="ECO:0000256" key="8">
    <source>
        <dbReference type="SAM" id="MobiDB-lite"/>
    </source>
</evidence>
<dbReference type="GO" id="GO:0034457">
    <property type="term" value="C:Mpp10 complex"/>
    <property type="evidence" value="ECO:0007669"/>
    <property type="project" value="UniProtKB-UniRule"/>
</dbReference>
<dbReference type="EMBL" id="HBIC01023233">
    <property type="protein sequence ID" value="CAE0282765.1"/>
    <property type="molecule type" value="Transcribed_RNA"/>
</dbReference>
<dbReference type="PANTHER" id="PTHR17039:SF0">
    <property type="entry name" value="U3 SMALL NUCLEOLAR RIBONUCLEOPROTEIN PROTEIN MPP10"/>
    <property type="match status" value="1"/>
</dbReference>
<feature type="compositionally biased region" description="Basic residues" evidence="8">
    <location>
        <begin position="601"/>
        <end position="614"/>
    </location>
</feature>
<keyword evidence="4 7" id="KW-0539">Nucleus</keyword>
<accession>A0A7S3M4I3</accession>
<comment type="subcellular location">
    <subcellularLocation>
        <location evidence="1 7">Nucleus</location>
        <location evidence="1 7">Nucleolus</location>
    </subcellularLocation>
</comment>
<feature type="compositionally biased region" description="Acidic residues" evidence="8">
    <location>
        <begin position="242"/>
        <end position="255"/>
    </location>
</feature>
<feature type="compositionally biased region" description="Acidic residues" evidence="8">
    <location>
        <begin position="167"/>
        <end position="197"/>
    </location>
</feature>
<dbReference type="GO" id="GO:0005732">
    <property type="term" value="C:sno(s)RNA-containing ribonucleoprotein complex"/>
    <property type="evidence" value="ECO:0007669"/>
    <property type="project" value="UniProtKB-UniRule"/>
</dbReference>
<evidence type="ECO:0000256" key="3">
    <source>
        <dbReference type="ARBA" id="ARBA00022552"/>
    </source>
</evidence>
<feature type="compositionally biased region" description="Polar residues" evidence="8">
    <location>
        <begin position="361"/>
        <end position="378"/>
    </location>
</feature>
<evidence type="ECO:0000256" key="7">
    <source>
        <dbReference type="PIRNR" id="PIRNR017300"/>
    </source>
</evidence>
<keyword evidence="3 7" id="KW-0698">rRNA processing</keyword>
<evidence type="ECO:0000256" key="6">
    <source>
        <dbReference type="ARBA" id="ARBA00029455"/>
    </source>
</evidence>
<feature type="compositionally biased region" description="Basic and acidic residues" evidence="8">
    <location>
        <begin position="633"/>
        <end position="653"/>
    </location>
</feature>
<comment type="similarity">
    <text evidence="6 7">Belongs to the MPP10 family.</text>
</comment>
<feature type="compositionally biased region" description="Basic and acidic residues" evidence="8">
    <location>
        <begin position="198"/>
        <end position="218"/>
    </location>
</feature>
<dbReference type="PANTHER" id="PTHR17039">
    <property type="entry name" value="U3 SMALL NUCLEOLAR RIBONUCLEOPROTEIN PROTEIN MPP10"/>
    <property type="match status" value="1"/>
</dbReference>
<evidence type="ECO:0000256" key="4">
    <source>
        <dbReference type="ARBA" id="ARBA00023242"/>
    </source>
</evidence>
<comment type="function">
    <text evidence="7">Involved in nucleolar processing of pre-18S ribosomal RNA.</text>
</comment>
<evidence type="ECO:0000256" key="5">
    <source>
        <dbReference type="ARBA" id="ARBA00023274"/>
    </source>
</evidence>
<organism evidence="9">
    <name type="scientific">Spumella elongata</name>
    <dbReference type="NCBI Taxonomy" id="89044"/>
    <lineage>
        <taxon>Eukaryota</taxon>
        <taxon>Sar</taxon>
        <taxon>Stramenopiles</taxon>
        <taxon>Ochrophyta</taxon>
        <taxon>Chrysophyceae</taxon>
        <taxon>Chromulinales</taxon>
        <taxon>Chromulinaceae</taxon>
        <taxon>Spumella</taxon>
    </lineage>
</organism>
<feature type="region of interest" description="Disordered" evidence="8">
    <location>
        <begin position="445"/>
        <end position="475"/>
    </location>
</feature>
<name>A0A7S3M4I3_9STRA</name>
<gene>
    <name evidence="9" type="ORF">SELO1098_LOCUS11599</name>
</gene>
<feature type="compositionally biased region" description="Acidic residues" evidence="8">
    <location>
        <begin position="115"/>
        <end position="159"/>
    </location>
</feature>
<feature type="compositionally biased region" description="Basic and acidic residues" evidence="8">
    <location>
        <begin position="445"/>
        <end position="458"/>
    </location>
</feature>
<feature type="region of interest" description="Disordered" evidence="8">
    <location>
        <begin position="565"/>
        <end position="725"/>
    </location>
</feature>
<protein>
    <recommendedName>
        <fullName evidence="7">U3 small nucleolar ribonucleoprotein protein MPP10</fullName>
    </recommendedName>
</protein>
<evidence type="ECO:0000256" key="2">
    <source>
        <dbReference type="ARBA" id="ARBA00022517"/>
    </source>
</evidence>
<proteinExistence type="inferred from homology"/>
<reference evidence="9" key="1">
    <citation type="submission" date="2021-01" db="EMBL/GenBank/DDBJ databases">
        <authorList>
            <person name="Corre E."/>
            <person name="Pelletier E."/>
            <person name="Niang G."/>
            <person name="Scheremetjew M."/>
            <person name="Finn R."/>
            <person name="Kale V."/>
            <person name="Holt S."/>
            <person name="Cochrane G."/>
            <person name="Meng A."/>
            <person name="Brown T."/>
            <person name="Cohen L."/>
        </authorList>
    </citation>
    <scope>NUCLEOTIDE SEQUENCE</scope>
    <source>
        <strain evidence="9">CCAP 955/1</strain>
    </source>
</reference>
<dbReference type="AlphaFoldDB" id="A0A7S3M4I3"/>
<feature type="region of interest" description="Disordered" evidence="8">
    <location>
        <begin position="272"/>
        <end position="378"/>
    </location>
</feature>
<feature type="region of interest" description="Disordered" evidence="8">
    <location>
        <begin position="115"/>
        <end position="257"/>
    </location>
</feature>
<dbReference type="Pfam" id="PF04006">
    <property type="entry name" value="Mpp10"/>
    <property type="match status" value="1"/>
</dbReference>
<dbReference type="GO" id="GO:0006364">
    <property type="term" value="P:rRNA processing"/>
    <property type="evidence" value="ECO:0007669"/>
    <property type="project" value="UniProtKB-KW"/>
</dbReference>
<dbReference type="PIRSF" id="PIRSF017300">
    <property type="entry name" value="snoRNP_Mpp10"/>
    <property type="match status" value="1"/>
</dbReference>
<evidence type="ECO:0000313" key="9">
    <source>
        <dbReference type="EMBL" id="CAE0282765.1"/>
    </source>
</evidence>